<keyword evidence="2" id="KW-1185">Reference proteome</keyword>
<gene>
    <name evidence="1" type="ORF">BJX67DRAFT_364465</name>
</gene>
<evidence type="ECO:0000313" key="1">
    <source>
        <dbReference type="EMBL" id="KAL2863212.1"/>
    </source>
</evidence>
<dbReference type="PROSITE" id="PS51257">
    <property type="entry name" value="PROKAR_LIPOPROTEIN"/>
    <property type="match status" value="1"/>
</dbReference>
<comment type="caution">
    <text evidence="1">The sequence shown here is derived from an EMBL/GenBank/DDBJ whole genome shotgun (WGS) entry which is preliminary data.</text>
</comment>
<accession>A0ABR4LF96</accession>
<dbReference type="RefSeq" id="XP_070882191.1">
    <property type="nucleotide sequence ID" value="XM_071030198.1"/>
</dbReference>
<evidence type="ECO:0000313" key="2">
    <source>
        <dbReference type="Proteomes" id="UP001610432"/>
    </source>
</evidence>
<sequence length="73" mass="8126">MPPEPGRRKLNGLMAAIGGCGEYSGGLSVGPRRTNNGTSRDLFFPGSFLYEKSHAFDLVRDLELRERNMIYCC</sequence>
<protein>
    <submittedName>
        <fullName evidence="1">Uncharacterized protein</fullName>
    </submittedName>
</protein>
<dbReference type="EMBL" id="JBFXLQ010000055">
    <property type="protein sequence ID" value="KAL2863212.1"/>
    <property type="molecule type" value="Genomic_DNA"/>
</dbReference>
<dbReference type="Proteomes" id="UP001610432">
    <property type="component" value="Unassembled WGS sequence"/>
</dbReference>
<organism evidence="1 2">
    <name type="scientific">Aspergillus lucknowensis</name>
    <dbReference type="NCBI Taxonomy" id="176173"/>
    <lineage>
        <taxon>Eukaryota</taxon>
        <taxon>Fungi</taxon>
        <taxon>Dikarya</taxon>
        <taxon>Ascomycota</taxon>
        <taxon>Pezizomycotina</taxon>
        <taxon>Eurotiomycetes</taxon>
        <taxon>Eurotiomycetidae</taxon>
        <taxon>Eurotiales</taxon>
        <taxon>Aspergillaceae</taxon>
        <taxon>Aspergillus</taxon>
        <taxon>Aspergillus subgen. Nidulantes</taxon>
    </lineage>
</organism>
<dbReference type="GeneID" id="98145270"/>
<reference evidence="1 2" key="1">
    <citation type="submission" date="2024-07" db="EMBL/GenBank/DDBJ databases">
        <title>Section-level genome sequencing and comparative genomics of Aspergillus sections Usti and Cavernicolus.</title>
        <authorList>
            <consortium name="Lawrence Berkeley National Laboratory"/>
            <person name="Nybo J.L."/>
            <person name="Vesth T.C."/>
            <person name="Theobald S."/>
            <person name="Frisvad J.C."/>
            <person name="Larsen T.O."/>
            <person name="Kjaerboelling I."/>
            <person name="Rothschild-Mancinelli K."/>
            <person name="Lyhne E.K."/>
            <person name="Kogle M.E."/>
            <person name="Barry K."/>
            <person name="Clum A."/>
            <person name="Na H."/>
            <person name="Ledsgaard L."/>
            <person name="Lin J."/>
            <person name="Lipzen A."/>
            <person name="Kuo A."/>
            <person name="Riley R."/>
            <person name="Mondo S."/>
            <person name="Labutti K."/>
            <person name="Haridas S."/>
            <person name="Pangalinan J."/>
            <person name="Salamov A.A."/>
            <person name="Simmons B.A."/>
            <person name="Magnuson J.K."/>
            <person name="Chen J."/>
            <person name="Drula E."/>
            <person name="Henrissat B."/>
            <person name="Wiebenga A."/>
            <person name="Lubbers R.J."/>
            <person name="Gomes A.C."/>
            <person name="Macurrencykelacurrency M.R."/>
            <person name="Stajich J."/>
            <person name="Grigoriev I.V."/>
            <person name="Mortensen U.H."/>
            <person name="De Vries R.P."/>
            <person name="Baker S.E."/>
            <person name="Andersen M.R."/>
        </authorList>
    </citation>
    <scope>NUCLEOTIDE SEQUENCE [LARGE SCALE GENOMIC DNA]</scope>
    <source>
        <strain evidence="1 2">CBS 449.75</strain>
    </source>
</reference>
<proteinExistence type="predicted"/>
<name>A0ABR4LF96_9EURO</name>